<keyword evidence="1 4" id="KW-0808">Transferase</keyword>
<feature type="domain" description="N-acetyltransferase" evidence="3">
    <location>
        <begin position="2"/>
        <end position="143"/>
    </location>
</feature>
<evidence type="ECO:0000259" key="3">
    <source>
        <dbReference type="PROSITE" id="PS51186"/>
    </source>
</evidence>
<dbReference type="Pfam" id="PF00583">
    <property type="entry name" value="Acetyltransf_1"/>
    <property type="match status" value="1"/>
</dbReference>
<organism evidence="4 5">
    <name type="scientific">Falsiruegeria litorea R37</name>
    <dbReference type="NCBI Taxonomy" id="1200284"/>
    <lineage>
        <taxon>Bacteria</taxon>
        <taxon>Pseudomonadati</taxon>
        <taxon>Pseudomonadota</taxon>
        <taxon>Alphaproteobacteria</taxon>
        <taxon>Rhodobacterales</taxon>
        <taxon>Roseobacteraceae</taxon>
        <taxon>Falsiruegeria</taxon>
    </lineage>
</organism>
<dbReference type="PANTHER" id="PTHR43877">
    <property type="entry name" value="AMINOALKYLPHOSPHONATE N-ACETYLTRANSFERASE-RELATED-RELATED"/>
    <property type="match status" value="1"/>
</dbReference>
<dbReference type="PROSITE" id="PS51186">
    <property type="entry name" value="GNAT"/>
    <property type="match status" value="1"/>
</dbReference>
<dbReference type="InterPro" id="IPR016181">
    <property type="entry name" value="Acyl_CoA_acyltransferase"/>
</dbReference>
<evidence type="ECO:0000256" key="1">
    <source>
        <dbReference type="ARBA" id="ARBA00022679"/>
    </source>
</evidence>
<reference evidence="4 5" key="1">
    <citation type="submission" date="2017-03" db="EMBL/GenBank/DDBJ databases">
        <authorList>
            <person name="Afonso C.L."/>
            <person name="Miller P.J."/>
            <person name="Scott M.A."/>
            <person name="Spackman E."/>
            <person name="Goraichik I."/>
            <person name="Dimitrov K.M."/>
            <person name="Suarez D.L."/>
            <person name="Swayne D.E."/>
        </authorList>
    </citation>
    <scope>NUCLEOTIDE SEQUENCE [LARGE SCALE GENOMIC DNA]</scope>
    <source>
        <strain evidence="4 5">CECT 7639</strain>
    </source>
</reference>
<dbReference type="Proteomes" id="UP000193077">
    <property type="component" value="Unassembled WGS sequence"/>
</dbReference>
<dbReference type="EMBL" id="FWFO01000001">
    <property type="protein sequence ID" value="SLN37894.1"/>
    <property type="molecule type" value="Genomic_DNA"/>
</dbReference>
<dbReference type="GO" id="GO:0016747">
    <property type="term" value="F:acyltransferase activity, transferring groups other than amino-acyl groups"/>
    <property type="evidence" value="ECO:0007669"/>
    <property type="project" value="InterPro"/>
</dbReference>
<dbReference type="SUPFAM" id="SSF55729">
    <property type="entry name" value="Acyl-CoA N-acyltransferases (Nat)"/>
    <property type="match status" value="1"/>
</dbReference>
<accession>A0A1Y5SHQ1</accession>
<dbReference type="AlphaFoldDB" id="A0A1Y5SHQ1"/>
<dbReference type="PANTHER" id="PTHR43877:SF2">
    <property type="entry name" value="AMINOALKYLPHOSPHONATE N-ACETYLTRANSFERASE-RELATED"/>
    <property type="match status" value="1"/>
</dbReference>
<proteinExistence type="predicted"/>
<protein>
    <submittedName>
        <fullName evidence="4">Putative acetyltransferase</fullName>
    </submittedName>
</protein>
<keyword evidence="2" id="KW-0012">Acyltransferase</keyword>
<dbReference type="Gene3D" id="3.40.630.30">
    <property type="match status" value="1"/>
</dbReference>
<gene>
    <name evidence="4" type="ORF">TRL7639_01879</name>
</gene>
<keyword evidence="5" id="KW-1185">Reference proteome</keyword>
<dbReference type="InterPro" id="IPR050832">
    <property type="entry name" value="Bact_Acetyltransf"/>
</dbReference>
<evidence type="ECO:0000313" key="4">
    <source>
        <dbReference type="EMBL" id="SLN37894.1"/>
    </source>
</evidence>
<evidence type="ECO:0000313" key="5">
    <source>
        <dbReference type="Proteomes" id="UP000193077"/>
    </source>
</evidence>
<name>A0A1Y5SHQ1_9RHOB</name>
<dbReference type="CDD" id="cd04301">
    <property type="entry name" value="NAT_SF"/>
    <property type="match status" value="1"/>
</dbReference>
<sequence length="143" mass="15195">MIVLRPAKPEDVAAIESCLTAAYATARAELSDLPDVTGGIASDVADNLVFVAEDETNVIGVIVLVVRRDVLLIANLGVDPTSSGQGIGGRLLALAEDEAHKRNCRALQLRTHAGLTATRAMYLHLGWVEIEQSGNVVSMHKLL</sequence>
<dbReference type="InterPro" id="IPR000182">
    <property type="entry name" value="GNAT_dom"/>
</dbReference>
<evidence type="ECO:0000256" key="2">
    <source>
        <dbReference type="ARBA" id="ARBA00023315"/>
    </source>
</evidence>